<feature type="transmembrane region" description="Helical" evidence="1">
    <location>
        <begin position="121"/>
        <end position="140"/>
    </location>
</feature>
<protein>
    <submittedName>
        <fullName evidence="2">Uncharacterized protein</fullName>
    </submittedName>
</protein>
<keyword evidence="3" id="KW-1185">Reference proteome</keyword>
<feature type="transmembrane region" description="Helical" evidence="1">
    <location>
        <begin position="239"/>
        <end position="261"/>
    </location>
</feature>
<accession>A0A218P4F5</accession>
<proteinExistence type="predicted"/>
<feature type="transmembrane region" description="Helical" evidence="1">
    <location>
        <begin position="17"/>
        <end position="40"/>
    </location>
</feature>
<organism evidence="2 3">
    <name type="scientific">Thermococcus celer Vu 13 = JCM 8558</name>
    <dbReference type="NCBI Taxonomy" id="1293037"/>
    <lineage>
        <taxon>Archaea</taxon>
        <taxon>Methanobacteriati</taxon>
        <taxon>Methanobacteriota</taxon>
        <taxon>Thermococci</taxon>
        <taxon>Thermococcales</taxon>
        <taxon>Thermococcaceae</taxon>
        <taxon>Thermococcus</taxon>
    </lineage>
</organism>
<name>A0A218P4F5_THECE</name>
<reference evidence="2 3" key="1">
    <citation type="submission" date="2016-03" db="EMBL/GenBank/DDBJ databases">
        <title>Complete genome sequence of Thermococcus celer.</title>
        <authorList>
            <person name="Oger P.M."/>
        </authorList>
    </citation>
    <scope>NUCLEOTIDE SEQUENCE [LARGE SCALE GENOMIC DNA]</scope>
    <source>
        <strain evidence="2 3">Vu 13</strain>
    </source>
</reference>
<evidence type="ECO:0000313" key="3">
    <source>
        <dbReference type="Proteomes" id="UP000197156"/>
    </source>
</evidence>
<keyword evidence="1" id="KW-0812">Transmembrane</keyword>
<dbReference type="AlphaFoldDB" id="A0A218P4F5"/>
<keyword evidence="1" id="KW-1133">Transmembrane helix</keyword>
<sequence length="296" mass="32580">MDTVEVNLVDTLRNQKFISLLLLALLVTYVLPFPFMTNFFHDYSRVKELRDDMIKEHNAIVCHRVLETDPDFFSSQGMKCNDKYYRPDEETVSTGELLVYADTYGKYLEAKRELRRDLPGLKVFAILVFLLSLWFGYSLIDLTVKVSSGYEGGLLGPLLAGLHSLPALVASEALVFAAMFVLLTVFAVPIALFGPVGVLVAGFIVSPAFTLVIPAYYFARRVFPIGEIWRVARGNPGGYLSLGLGLSVVEILTVVAMGYTLSIGLGVLFLVILAAGALHYLLGSLGSLWVYLGHSP</sequence>
<dbReference type="EMBL" id="CP014854">
    <property type="protein sequence ID" value="ASI99806.1"/>
    <property type="molecule type" value="Genomic_DNA"/>
</dbReference>
<feature type="transmembrane region" description="Helical" evidence="1">
    <location>
        <begin position="267"/>
        <end position="292"/>
    </location>
</feature>
<dbReference type="KEGG" id="tce:A3L02_09625"/>
<evidence type="ECO:0000313" key="2">
    <source>
        <dbReference type="EMBL" id="ASI99806.1"/>
    </source>
</evidence>
<feature type="transmembrane region" description="Helical" evidence="1">
    <location>
        <begin position="174"/>
        <end position="192"/>
    </location>
</feature>
<feature type="transmembrane region" description="Helical" evidence="1">
    <location>
        <begin position="198"/>
        <end position="219"/>
    </location>
</feature>
<evidence type="ECO:0000256" key="1">
    <source>
        <dbReference type="SAM" id="Phobius"/>
    </source>
</evidence>
<gene>
    <name evidence="2" type="ORF">A3L02_09625</name>
</gene>
<keyword evidence="1" id="KW-0472">Membrane</keyword>
<dbReference type="Proteomes" id="UP000197156">
    <property type="component" value="Chromosome"/>
</dbReference>